<keyword evidence="5 8" id="KW-0808">Transferase</keyword>
<dbReference type="CDD" id="cd00609">
    <property type="entry name" value="AAT_like"/>
    <property type="match status" value="1"/>
</dbReference>
<proteinExistence type="inferred from homology"/>
<dbReference type="FunFam" id="3.40.640.10:FF:000053">
    <property type="entry name" value="Aminotransferase, class I"/>
    <property type="match status" value="1"/>
</dbReference>
<dbReference type="InterPro" id="IPR015421">
    <property type="entry name" value="PyrdxlP-dep_Trfase_major"/>
</dbReference>
<evidence type="ECO:0000256" key="1">
    <source>
        <dbReference type="ARBA" id="ARBA00001933"/>
    </source>
</evidence>
<evidence type="ECO:0000259" key="7">
    <source>
        <dbReference type="Pfam" id="PF00155"/>
    </source>
</evidence>
<dbReference type="InterPro" id="IPR015424">
    <property type="entry name" value="PyrdxlP-dep_Trfase"/>
</dbReference>
<name>A0A1V0N6B2_9ARCH</name>
<reference evidence="8 9" key="1">
    <citation type="submission" date="2011-10" db="EMBL/GenBank/DDBJ databases">
        <title>Metabolic and evolutionary patterns in the extreme acidophile Ferroplasma acidiphilum.</title>
        <authorList>
            <person name="Golyshina O.V."/>
            <person name="Kozyavkin S.A."/>
            <person name="Tatusov R.L."/>
            <person name="Slesarev A.I."/>
            <person name="Golyshin P.N."/>
        </authorList>
    </citation>
    <scope>NUCLEOTIDE SEQUENCE [LARGE SCALE GENOMIC DNA]</scope>
    <source>
        <strain evidence="9">Y</strain>
    </source>
</reference>
<dbReference type="GO" id="GO:0030170">
    <property type="term" value="F:pyridoxal phosphate binding"/>
    <property type="evidence" value="ECO:0007669"/>
    <property type="project" value="InterPro"/>
</dbReference>
<dbReference type="AlphaFoldDB" id="A0A1V0N6B2"/>
<dbReference type="KEGG" id="fai:FAD_1777"/>
<sequence>MEFQFSNKMKNIKSSEIRELLKYIHMPGMISFGGGLPNPESFPGEELRNILDDIMENYVSSALQYGQTNGLPELKEQLAAYLKSDENINVDPENILLTTGSQQALYALPLIFANEGDYVITEAPTYVGMLSSLTASGIRSQSVSMDDNGMITDELEEKLKSMKSKGIMPKFIYTIPTFQNPAGYTMPLDRRKHLLELAQQYNIPVIEDNPYGDLRYSGKKLPTLKSLDTNDMVTYLGTFSKIMAPGLRTGFTVSQPEVLGEFNKLKQSLDLTSDSLSQYIAYEYIRKGIIYKQIPKTIELYRRKRDIMLEALDDEMSDATWSRPEGGMFLWVKLNKDMDALKMLKRAINNKIAYVTGSAFYHNNPEMNTMRLNFTYSSDEDLKEGVKRLAKTIKEEKQSL</sequence>
<evidence type="ECO:0000256" key="4">
    <source>
        <dbReference type="ARBA" id="ARBA00022576"/>
    </source>
</evidence>
<dbReference type="OrthoDB" id="372018at2157"/>
<dbReference type="InterPro" id="IPR004839">
    <property type="entry name" value="Aminotransferase_I/II_large"/>
</dbReference>
<evidence type="ECO:0000256" key="2">
    <source>
        <dbReference type="ARBA" id="ARBA00007441"/>
    </source>
</evidence>
<keyword evidence="9" id="KW-1185">Reference proteome</keyword>
<dbReference type="STRING" id="74969.FAD_1777"/>
<evidence type="ECO:0000256" key="5">
    <source>
        <dbReference type="ARBA" id="ARBA00022679"/>
    </source>
</evidence>
<dbReference type="GO" id="GO:1901605">
    <property type="term" value="P:alpha-amino acid metabolic process"/>
    <property type="evidence" value="ECO:0007669"/>
    <property type="project" value="TreeGrafter"/>
</dbReference>
<dbReference type="InterPro" id="IPR015422">
    <property type="entry name" value="PyrdxlP-dep_Trfase_small"/>
</dbReference>
<dbReference type="Gene3D" id="3.90.1150.10">
    <property type="entry name" value="Aspartate Aminotransferase, domain 1"/>
    <property type="match status" value="1"/>
</dbReference>
<dbReference type="Proteomes" id="UP000192050">
    <property type="component" value="Chromosome"/>
</dbReference>
<dbReference type="GeneID" id="84218400"/>
<protein>
    <submittedName>
        <fullName evidence="8">Alpha-aminoadipate aminotransferase</fullName>
    </submittedName>
</protein>
<evidence type="ECO:0000313" key="9">
    <source>
        <dbReference type="Proteomes" id="UP000192050"/>
    </source>
</evidence>
<dbReference type="PANTHER" id="PTHR42790:SF19">
    <property type="entry name" value="KYNURENINE_ALPHA-AMINOADIPATE AMINOTRANSFERASE, MITOCHONDRIAL"/>
    <property type="match status" value="1"/>
</dbReference>
<keyword evidence="4 8" id="KW-0032">Aminotransferase</keyword>
<evidence type="ECO:0000313" key="8">
    <source>
        <dbReference type="EMBL" id="ARD85616.1"/>
    </source>
</evidence>
<dbReference type="RefSeq" id="WP_081143083.1">
    <property type="nucleotide sequence ID" value="NZ_CP015363.1"/>
</dbReference>
<dbReference type="GO" id="GO:0008483">
    <property type="term" value="F:transaminase activity"/>
    <property type="evidence" value="ECO:0007669"/>
    <property type="project" value="UniProtKB-KW"/>
</dbReference>
<organism evidence="8 9">
    <name type="scientific">Ferroplasma acidiphilum</name>
    <dbReference type="NCBI Taxonomy" id="74969"/>
    <lineage>
        <taxon>Archaea</taxon>
        <taxon>Methanobacteriati</taxon>
        <taxon>Thermoplasmatota</taxon>
        <taxon>Thermoplasmata</taxon>
        <taxon>Thermoplasmatales</taxon>
        <taxon>Ferroplasmaceae</taxon>
        <taxon>Ferroplasma</taxon>
    </lineage>
</organism>
<dbReference type="PANTHER" id="PTHR42790">
    <property type="entry name" value="AMINOTRANSFERASE"/>
    <property type="match status" value="1"/>
</dbReference>
<comment type="similarity">
    <text evidence="2">Belongs to the class-I pyridoxal-phosphate-dependent aminotransferase family.</text>
</comment>
<dbReference type="Pfam" id="PF00155">
    <property type="entry name" value="Aminotran_1_2"/>
    <property type="match status" value="1"/>
</dbReference>
<dbReference type="Gene3D" id="3.40.640.10">
    <property type="entry name" value="Type I PLP-dependent aspartate aminotransferase-like (Major domain)"/>
    <property type="match status" value="1"/>
</dbReference>
<gene>
    <name evidence="8" type="primary">lysN</name>
    <name evidence="8" type="ORF">FAD_1777</name>
</gene>
<dbReference type="SUPFAM" id="SSF53383">
    <property type="entry name" value="PLP-dependent transferases"/>
    <property type="match status" value="1"/>
</dbReference>
<evidence type="ECO:0000256" key="3">
    <source>
        <dbReference type="ARBA" id="ARBA00011738"/>
    </source>
</evidence>
<dbReference type="EMBL" id="CP015363">
    <property type="protein sequence ID" value="ARD85616.1"/>
    <property type="molecule type" value="Genomic_DNA"/>
</dbReference>
<feature type="domain" description="Aminotransferase class I/classII large" evidence="7">
    <location>
        <begin position="60"/>
        <end position="389"/>
    </location>
</feature>
<comment type="cofactor">
    <cofactor evidence="1">
        <name>pyridoxal 5'-phosphate</name>
        <dbReference type="ChEBI" id="CHEBI:597326"/>
    </cofactor>
</comment>
<accession>A0A1V0N6B2</accession>
<keyword evidence="6" id="KW-0663">Pyridoxal phosphate</keyword>
<comment type="subunit">
    <text evidence="3">Homodimer.</text>
</comment>
<dbReference type="InterPro" id="IPR050859">
    <property type="entry name" value="Class-I_PLP-dep_aminotransf"/>
</dbReference>
<evidence type="ECO:0000256" key="6">
    <source>
        <dbReference type="ARBA" id="ARBA00022898"/>
    </source>
</evidence>